<reference evidence="1 2" key="1">
    <citation type="journal article" date="2015" name="Genome Announc.">
        <title>Genome Sequences of Five Additional Brevibacillus laterosporus Bacteriophages.</title>
        <authorList>
            <person name="Merrill B.D."/>
            <person name="Berg J.A."/>
            <person name="Graves K.A."/>
            <person name="Ward A.T."/>
            <person name="Hilton J.A."/>
            <person name="Wake B.N."/>
            <person name="Grose J.H."/>
            <person name="Breakwell D.P."/>
            <person name="Burnett S.H."/>
        </authorList>
    </citation>
    <scope>NUCLEOTIDE SEQUENCE [LARGE SCALE GENOMIC DNA]</scope>
</reference>
<dbReference type="InterPro" id="IPR036388">
    <property type="entry name" value="WH-like_DNA-bd_sf"/>
</dbReference>
<proteinExistence type="predicted"/>
<dbReference type="Proteomes" id="UP000208104">
    <property type="component" value="Segment"/>
</dbReference>
<dbReference type="InterPro" id="IPR036390">
    <property type="entry name" value="WH_DNA-bd_sf"/>
</dbReference>
<evidence type="ECO:0008006" key="3">
    <source>
        <dbReference type="Google" id="ProtNLM"/>
    </source>
</evidence>
<organism evidence="1 2">
    <name type="scientific">Brevibacillus phage Jenst</name>
    <dbReference type="NCBI Taxonomy" id="1691954"/>
    <lineage>
        <taxon>Viruses</taxon>
        <taxon>Duplodnaviria</taxon>
        <taxon>Heunggongvirae</taxon>
        <taxon>Uroviricota</taxon>
        <taxon>Caudoviricetes</taxon>
        <taxon>Jenstvirus</taxon>
        <taxon>Jenstvirus jenst</taxon>
    </lineage>
</organism>
<protein>
    <recommendedName>
        <fullName evidence="3">Helix-turn-helix domain-containing protein</fullName>
    </recommendedName>
</protein>
<dbReference type="Gene3D" id="1.10.10.10">
    <property type="entry name" value="Winged helix-like DNA-binding domain superfamily/Winged helix DNA-binding domain"/>
    <property type="match status" value="1"/>
</dbReference>
<dbReference type="SUPFAM" id="SSF46785">
    <property type="entry name" value="Winged helix' DNA-binding domain"/>
    <property type="match status" value="1"/>
</dbReference>
<sequence length="345" mass="39988">MDDYKGQVKLSSEKQFVYHDSVNRGHVQLPRMIVHCLMLSATAKIAYGVISGYVFEHGKSAFPSMKRIARACGVTPKTATKYIDELVDKGFIIRERNGNGRTNTYYIVDADKIEHLHVSEMFWRVFNEVKKELEPKFYDDLDDKFDELLDCIMRKEGIEFKRLPVNSEMEAGLQKRLLDDVKEGSRPMLNLPNRGKKLPDTIENVLGDDALNGKGKFLLPDDVDRWTNNHFVTYFYRRYLSLVGKPHEEARAKHRGMLGRVIRNLSDSKTKARQYIDTFFQMGYESPSIEIFSTTGRMTEIETYLSEGKKPYYLQAKEKKEMVETAEQENKGMSAEAFLKRIMQE</sequence>
<keyword evidence="2" id="KW-1185">Reference proteome</keyword>
<accession>A0A0K2CNE1</accession>
<evidence type="ECO:0000313" key="1">
    <source>
        <dbReference type="EMBL" id="ALA07276.1"/>
    </source>
</evidence>
<dbReference type="GeneID" id="26626095"/>
<evidence type="ECO:0000313" key="2">
    <source>
        <dbReference type="Proteomes" id="UP000208104"/>
    </source>
</evidence>
<dbReference type="KEGG" id="vg:26626095"/>
<name>A0A0K2CNE1_9CAUD</name>
<dbReference type="RefSeq" id="YP_009199208.1">
    <property type="nucleotide sequence ID" value="NC_028805.1"/>
</dbReference>
<dbReference type="EMBL" id="KT151955">
    <property type="protein sequence ID" value="ALA07276.1"/>
    <property type="molecule type" value="Genomic_DNA"/>
</dbReference>
<dbReference type="Pfam" id="PF13730">
    <property type="entry name" value="HTH_36"/>
    <property type="match status" value="1"/>
</dbReference>
<gene>
    <name evidence="1" type="ORF">JENST_147</name>
</gene>